<dbReference type="InterPro" id="IPR022603">
    <property type="entry name" value="DUF3152"/>
</dbReference>
<evidence type="ECO:0000313" key="5">
    <source>
        <dbReference type="Proteomes" id="UP000002213"/>
    </source>
</evidence>
<evidence type="ECO:0000256" key="1">
    <source>
        <dbReference type="SAM" id="MobiDB-lite"/>
    </source>
</evidence>
<dbReference type="Proteomes" id="UP000002213">
    <property type="component" value="Chromosome"/>
</dbReference>
<feature type="compositionally biased region" description="Low complexity" evidence="1">
    <location>
        <begin position="33"/>
        <end position="55"/>
    </location>
</feature>
<keyword evidence="5" id="KW-1185">Reference proteome</keyword>
<sequence length="285" mass="29642">MKVTPALLACLATAVVFTAAGVVTPPEEPPTGPVAEAEPQEPAAPAAAPADVPADPAEPERMAAEPMAADSDPEPQRVYERSSDLPDGGPFPERGNGTWHVVPGTFAQAGSGAALSYTVEVEDGVQVDEHAFAGFVQQTLADPRGWISAGFALRRVDSGVPDFRVRLTSQATARDRCGFQIPVDVSCRDGGAVDLSAARWARGAVAYLGDLDGYRRYVVNHEVGHALGQGHVPCAEHGAPAPVMMQQTFSTSNDEINLITAGSAQGGVVPNDGKVCAPNPWPFPG</sequence>
<feature type="domain" description="DUF3152" evidence="3">
    <location>
        <begin position="85"/>
        <end position="284"/>
    </location>
</feature>
<dbReference type="AlphaFoldDB" id="C6WMG7"/>
<evidence type="ECO:0000313" key="4">
    <source>
        <dbReference type="EMBL" id="ACU36496.1"/>
    </source>
</evidence>
<dbReference type="eggNOG" id="COG5479">
    <property type="taxonomic scope" value="Bacteria"/>
</dbReference>
<dbReference type="SUPFAM" id="SSF55486">
    <property type="entry name" value="Metalloproteases ('zincins'), catalytic domain"/>
    <property type="match status" value="1"/>
</dbReference>
<name>C6WMG7_ACTMD</name>
<dbReference type="RefSeq" id="WP_015801385.1">
    <property type="nucleotide sequence ID" value="NC_013093.1"/>
</dbReference>
<gene>
    <name evidence="4" type="ordered locus">Amir_2559</name>
</gene>
<proteinExistence type="predicted"/>
<feature type="region of interest" description="Disordered" evidence="1">
    <location>
        <begin position="23"/>
        <end position="92"/>
    </location>
</feature>
<dbReference type="HOGENOM" id="CLU_037318_0_0_11"/>
<accession>C6WMG7</accession>
<organism evidence="4 5">
    <name type="scientific">Actinosynnema mirum (strain ATCC 29888 / DSM 43827 / JCM 3225 / NBRC 14064 / NCIMB 13271 / NRRL B-12336 / IMRU 3971 / 101)</name>
    <dbReference type="NCBI Taxonomy" id="446462"/>
    <lineage>
        <taxon>Bacteria</taxon>
        <taxon>Bacillati</taxon>
        <taxon>Actinomycetota</taxon>
        <taxon>Actinomycetes</taxon>
        <taxon>Pseudonocardiales</taxon>
        <taxon>Pseudonocardiaceae</taxon>
        <taxon>Actinosynnema</taxon>
    </lineage>
</organism>
<dbReference type="STRING" id="446462.Amir_2559"/>
<reference evidence="4 5" key="1">
    <citation type="journal article" date="2009" name="Stand. Genomic Sci.">
        <title>Complete genome sequence of Actinosynnema mirum type strain (101).</title>
        <authorList>
            <person name="Land M."/>
            <person name="Lapidus A."/>
            <person name="Mayilraj S."/>
            <person name="Chen F."/>
            <person name="Copeland A."/>
            <person name="Del Rio T.G."/>
            <person name="Nolan M."/>
            <person name="Lucas S."/>
            <person name="Tice H."/>
            <person name="Cheng J.F."/>
            <person name="Chertkov O."/>
            <person name="Bruce D."/>
            <person name="Goodwin L."/>
            <person name="Pitluck S."/>
            <person name="Rohde M."/>
            <person name="Goker M."/>
            <person name="Pati A."/>
            <person name="Ivanova N."/>
            <person name="Mavromatis K."/>
            <person name="Chen A."/>
            <person name="Palaniappan K."/>
            <person name="Hauser L."/>
            <person name="Chang Y.J."/>
            <person name="Jeffries C.C."/>
            <person name="Brettin T."/>
            <person name="Detter J.C."/>
            <person name="Han C."/>
            <person name="Chain P."/>
            <person name="Tindall B.J."/>
            <person name="Bristow J."/>
            <person name="Eisen J.A."/>
            <person name="Markowitz V."/>
            <person name="Hugenholtz P."/>
            <person name="Kyrpides N.C."/>
            <person name="Klenk H.P."/>
        </authorList>
    </citation>
    <scope>NUCLEOTIDE SEQUENCE [LARGE SCALE GENOMIC DNA]</scope>
    <source>
        <strain evidence="5">ATCC 29888 / DSM 43827 / JCM 3225 / NBRC 14064 / NCIMB 13271 / NRRL B-12336 / IMRU 3971 / 101</strain>
    </source>
</reference>
<feature type="chain" id="PRO_5038914182" description="DUF3152 domain-containing protein" evidence="2">
    <location>
        <begin position="20"/>
        <end position="285"/>
    </location>
</feature>
<evidence type="ECO:0000259" key="3">
    <source>
        <dbReference type="Pfam" id="PF11350"/>
    </source>
</evidence>
<feature type="signal peptide" evidence="2">
    <location>
        <begin position="1"/>
        <end position="19"/>
    </location>
</feature>
<dbReference type="EMBL" id="CP001630">
    <property type="protein sequence ID" value="ACU36496.1"/>
    <property type="molecule type" value="Genomic_DNA"/>
</dbReference>
<feature type="compositionally biased region" description="Basic and acidic residues" evidence="1">
    <location>
        <begin position="74"/>
        <end position="84"/>
    </location>
</feature>
<keyword evidence="2" id="KW-0732">Signal</keyword>
<dbReference type="Pfam" id="PF11350">
    <property type="entry name" value="DUF3152"/>
    <property type="match status" value="1"/>
</dbReference>
<dbReference type="KEGG" id="ami:Amir_2559"/>
<evidence type="ECO:0000256" key="2">
    <source>
        <dbReference type="SAM" id="SignalP"/>
    </source>
</evidence>
<protein>
    <recommendedName>
        <fullName evidence="3">DUF3152 domain-containing protein</fullName>
    </recommendedName>
</protein>